<evidence type="ECO:0000313" key="3">
    <source>
        <dbReference type="Proteomes" id="UP000246303"/>
    </source>
</evidence>
<evidence type="ECO:0000313" key="2">
    <source>
        <dbReference type="EMBL" id="PXA64015.1"/>
    </source>
</evidence>
<organism evidence="2 3">
    <name type="scientific">Arthrobacter psychrochitiniphilus</name>
    <dbReference type="NCBI Taxonomy" id="291045"/>
    <lineage>
        <taxon>Bacteria</taxon>
        <taxon>Bacillati</taxon>
        <taxon>Actinomycetota</taxon>
        <taxon>Actinomycetes</taxon>
        <taxon>Micrococcales</taxon>
        <taxon>Micrococcaceae</taxon>
        <taxon>Arthrobacter</taxon>
    </lineage>
</organism>
<dbReference type="EMBL" id="QHLZ01000017">
    <property type="protein sequence ID" value="PXA64015.1"/>
    <property type="molecule type" value="Genomic_DNA"/>
</dbReference>
<feature type="transmembrane region" description="Helical" evidence="1">
    <location>
        <begin position="34"/>
        <end position="52"/>
    </location>
</feature>
<keyword evidence="1" id="KW-0472">Membrane</keyword>
<feature type="transmembrane region" description="Helical" evidence="1">
    <location>
        <begin position="59"/>
        <end position="80"/>
    </location>
</feature>
<proteinExistence type="predicted"/>
<reference evidence="2 3" key="1">
    <citation type="submission" date="2018-05" db="EMBL/GenBank/DDBJ databases">
        <title>Genetic diversity of glacier-inhabiting Cryobacterium bacteria in China and description of Cryobacterium mengkeensis sp. nov. and Arthrobacter glacialis sp. nov.</title>
        <authorList>
            <person name="Liu Q."/>
            <person name="Xin Y.-H."/>
        </authorList>
    </citation>
    <scope>NUCLEOTIDE SEQUENCE [LARGE SCALE GENOMIC DNA]</scope>
    <source>
        <strain evidence="2 3">GP3</strain>
    </source>
</reference>
<keyword evidence="3" id="KW-1185">Reference proteome</keyword>
<evidence type="ECO:0000256" key="1">
    <source>
        <dbReference type="SAM" id="Phobius"/>
    </source>
</evidence>
<dbReference type="Proteomes" id="UP000246303">
    <property type="component" value="Unassembled WGS sequence"/>
</dbReference>
<keyword evidence="1" id="KW-0812">Transmembrane</keyword>
<comment type="caution">
    <text evidence="2">The sequence shown here is derived from an EMBL/GenBank/DDBJ whole genome shotgun (WGS) entry which is preliminary data.</text>
</comment>
<protein>
    <submittedName>
        <fullName evidence="2">Uncharacterized protein</fullName>
    </submittedName>
</protein>
<keyword evidence="1" id="KW-1133">Transmembrane helix</keyword>
<feature type="transmembrane region" description="Helical" evidence="1">
    <location>
        <begin position="86"/>
        <end position="104"/>
    </location>
</feature>
<sequence length="133" mass="14843">MVFLLPMLPNLLFLVLQNPNDGSAASSDHLLLDIIEHGSQAIYAALLIFVVSRKGTPTLSGLILCTIFFLLTYYALWIAYFTVGASFTMLMLMAIVPVIYFLMAEIWLHNLPAVVFTAIFGVTHIAITYLDYH</sequence>
<dbReference type="AlphaFoldDB" id="A0A2V3DM61"/>
<name>A0A2V3DM61_9MICC</name>
<accession>A0A2V3DM61</accession>
<feature type="transmembrane region" description="Helical" evidence="1">
    <location>
        <begin position="111"/>
        <end position="130"/>
    </location>
</feature>
<gene>
    <name evidence="2" type="ORF">CVS29_17330</name>
</gene>